<evidence type="ECO:0000256" key="7">
    <source>
        <dbReference type="ARBA" id="ARBA00023180"/>
    </source>
</evidence>
<comment type="subcellular location">
    <subcellularLocation>
        <location evidence="1">Membrane</location>
        <topology evidence="1">Single-pass type I membrane protein</topology>
    </subcellularLocation>
</comment>
<dbReference type="SUPFAM" id="SSF48726">
    <property type="entry name" value="Immunoglobulin"/>
    <property type="match status" value="1"/>
</dbReference>
<gene>
    <name evidence="11" type="ORF">TPSB3V08_LOCUS10377</name>
</gene>
<protein>
    <recommendedName>
        <fullName evidence="10">Ig-like domain-containing protein</fullName>
    </recommendedName>
</protein>
<dbReference type="InterPro" id="IPR039311">
    <property type="entry name" value="FAM187A/B"/>
</dbReference>
<keyword evidence="5 8" id="KW-1133">Transmembrane helix</keyword>
<comment type="similarity">
    <text evidence="2">Belongs to the FAM187 family.</text>
</comment>
<sequence length="419" mass="47222">MINIVFVLLIASLSQGIVSKILKNVICGDTSVDGGSSVHSLPYYVETQYGQLLTLACHHCSTEVDGKPKTWYKEDVGSLLKGSRRHTRINESEDVRVSISRTNDLVIRSMKDEDIGLYLCYDGEQMSDLKMKYLLDIANTHMKPVLGESSKGRDYKLIHLQTLASALKSIIEKETQEREDQQSQIVVVATWEPWGPCTSSSRSGGENRRSRRCSFQIIKNSTDTTGFSNSTDKLMKLPCSSTLLKQMSSNLNTGLEQILEIVEEEPCVINGFKGVGGKYHPERARYTRELKVFEGDNLTVSCPEATSVSAITWMKDEYVVGTERPGDAKKSKVMVDDHGDLQMTRIDSNGNFTCFVGFVKMEEVYIRVVTVRPVSKFLFSFTLIYVMVVMFVGLMLASLFLMNIISHTRYRYSNYKYIA</sequence>
<evidence type="ECO:0000256" key="8">
    <source>
        <dbReference type="SAM" id="Phobius"/>
    </source>
</evidence>
<keyword evidence="3 8" id="KW-0812">Transmembrane</keyword>
<name>A0A7R9HDN2_TIMPO</name>
<dbReference type="GO" id="GO:0016020">
    <property type="term" value="C:membrane"/>
    <property type="evidence" value="ECO:0007669"/>
    <property type="project" value="UniProtKB-SubCell"/>
</dbReference>
<feature type="signal peptide" evidence="9">
    <location>
        <begin position="1"/>
        <end position="19"/>
    </location>
</feature>
<dbReference type="InterPro" id="IPR013783">
    <property type="entry name" value="Ig-like_fold"/>
</dbReference>
<keyword evidence="6 8" id="KW-0472">Membrane</keyword>
<feature type="domain" description="Ig-like" evidence="10">
    <location>
        <begin position="281"/>
        <end position="356"/>
    </location>
</feature>
<keyword evidence="4 9" id="KW-0732">Signal</keyword>
<evidence type="ECO:0000256" key="9">
    <source>
        <dbReference type="SAM" id="SignalP"/>
    </source>
</evidence>
<evidence type="ECO:0000256" key="4">
    <source>
        <dbReference type="ARBA" id="ARBA00022729"/>
    </source>
</evidence>
<dbReference type="Gene3D" id="2.60.40.10">
    <property type="entry name" value="Immunoglobulins"/>
    <property type="match status" value="1"/>
</dbReference>
<evidence type="ECO:0000256" key="1">
    <source>
        <dbReference type="ARBA" id="ARBA00004479"/>
    </source>
</evidence>
<dbReference type="InterPro" id="IPR036179">
    <property type="entry name" value="Ig-like_dom_sf"/>
</dbReference>
<dbReference type="InterPro" id="IPR007110">
    <property type="entry name" value="Ig-like_dom"/>
</dbReference>
<evidence type="ECO:0000256" key="5">
    <source>
        <dbReference type="ARBA" id="ARBA00022989"/>
    </source>
</evidence>
<feature type="chain" id="PRO_5030890214" description="Ig-like domain-containing protein" evidence="9">
    <location>
        <begin position="20"/>
        <end position="419"/>
    </location>
</feature>
<organism evidence="11">
    <name type="scientific">Timema poppense</name>
    <name type="common">Walking stick</name>
    <dbReference type="NCBI Taxonomy" id="170557"/>
    <lineage>
        <taxon>Eukaryota</taxon>
        <taxon>Metazoa</taxon>
        <taxon>Ecdysozoa</taxon>
        <taxon>Arthropoda</taxon>
        <taxon>Hexapoda</taxon>
        <taxon>Insecta</taxon>
        <taxon>Pterygota</taxon>
        <taxon>Neoptera</taxon>
        <taxon>Polyneoptera</taxon>
        <taxon>Phasmatodea</taxon>
        <taxon>Timematodea</taxon>
        <taxon>Timematoidea</taxon>
        <taxon>Timematidae</taxon>
        <taxon>Timema</taxon>
    </lineage>
</organism>
<feature type="domain" description="Ig-like" evidence="10">
    <location>
        <begin position="36"/>
        <end position="120"/>
    </location>
</feature>
<evidence type="ECO:0000256" key="2">
    <source>
        <dbReference type="ARBA" id="ARBA00008727"/>
    </source>
</evidence>
<evidence type="ECO:0000256" key="3">
    <source>
        <dbReference type="ARBA" id="ARBA00022692"/>
    </source>
</evidence>
<dbReference type="PROSITE" id="PS50835">
    <property type="entry name" value="IG_LIKE"/>
    <property type="match status" value="2"/>
</dbReference>
<feature type="transmembrane region" description="Helical" evidence="8">
    <location>
        <begin position="377"/>
        <end position="401"/>
    </location>
</feature>
<evidence type="ECO:0000313" key="11">
    <source>
        <dbReference type="EMBL" id="CAD7415512.1"/>
    </source>
</evidence>
<proteinExistence type="inferred from homology"/>
<dbReference type="PANTHER" id="PTHR32178:SF6">
    <property type="entry name" value="IG-LIKE DOMAIN-CONTAINING PROTEIN"/>
    <property type="match status" value="1"/>
</dbReference>
<dbReference type="PANTHER" id="PTHR32178">
    <property type="entry name" value="FAM187"/>
    <property type="match status" value="1"/>
</dbReference>
<dbReference type="EMBL" id="OD009381">
    <property type="protein sequence ID" value="CAD7415512.1"/>
    <property type="molecule type" value="Genomic_DNA"/>
</dbReference>
<evidence type="ECO:0000259" key="10">
    <source>
        <dbReference type="PROSITE" id="PS50835"/>
    </source>
</evidence>
<keyword evidence="7" id="KW-0325">Glycoprotein</keyword>
<dbReference type="AlphaFoldDB" id="A0A7R9HDN2"/>
<accession>A0A7R9HDN2</accession>
<reference evidence="11" key="1">
    <citation type="submission" date="2020-11" db="EMBL/GenBank/DDBJ databases">
        <authorList>
            <person name="Tran Van P."/>
        </authorList>
    </citation>
    <scope>NUCLEOTIDE SEQUENCE</scope>
</reference>
<evidence type="ECO:0000256" key="6">
    <source>
        <dbReference type="ARBA" id="ARBA00023136"/>
    </source>
</evidence>